<gene>
    <name evidence="2" type="ORF">U27_03651</name>
</gene>
<evidence type="ECO:0000313" key="3">
    <source>
        <dbReference type="Proteomes" id="UP000030661"/>
    </source>
</evidence>
<protein>
    <recommendedName>
        <fullName evidence="4">DUF1573 domain-containing protein</fullName>
    </recommendedName>
</protein>
<keyword evidence="1" id="KW-0732">Signal</keyword>
<organism evidence="2">
    <name type="scientific">Vecturithrix granuli</name>
    <dbReference type="NCBI Taxonomy" id="1499967"/>
    <lineage>
        <taxon>Bacteria</taxon>
        <taxon>Candidatus Moduliflexota</taxon>
        <taxon>Candidatus Vecturitrichia</taxon>
        <taxon>Candidatus Vecturitrichales</taxon>
        <taxon>Candidatus Vecturitrichaceae</taxon>
        <taxon>Candidatus Vecturithrix</taxon>
    </lineage>
</organism>
<dbReference type="Pfam" id="PF07610">
    <property type="entry name" value="DUF1573"/>
    <property type="match status" value="1"/>
</dbReference>
<dbReference type="Gene3D" id="2.60.40.10">
    <property type="entry name" value="Immunoglobulins"/>
    <property type="match status" value="1"/>
</dbReference>
<dbReference type="InterPro" id="IPR013783">
    <property type="entry name" value="Ig-like_fold"/>
</dbReference>
<keyword evidence="3" id="KW-1185">Reference proteome</keyword>
<evidence type="ECO:0000313" key="2">
    <source>
        <dbReference type="EMBL" id="GAK56688.1"/>
    </source>
</evidence>
<sequence length="69" mass="7643">MKVIHFCKYLLIVVLSVGGGLTTHAAPQITFEETTFDYGDVQADSTITHIFVFRNTGDEPLIIESLQSL</sequence>
<dbReference type="EMBL" id="DF820465">
    <property type="protein sequence ID" value="GAK56688.1"/>
    <property type="molecule type" value="Genomic_DNA"/>
</dbReference>
<proteinExistence type="predicted"/>
<dbReference type="HOGENOM" id="CLU_203018_0_0_0"/>
<dbReference type="Proteomes" id="UP000030661">
    <property type="component" value="Unassembled WGS sequence"/>
</dbReference>
<evidence type="ECO:0008006" key="4">
    <source>
        <dbReference type="Google" id="ProtNLM"/>
    </source>
</evidence>
<reference evidence="2" key="1">
    <citation type="journal article" date="2015" name="PeerJ">
        <title>First genomic representation of candidate bacterial phylum KSB3 points to enhanced environmental sensing as a trigger of wastewater bulking.</title>
        <authorList>
            <person name="Sekiguchi Y."/>
            <person name="Ohashi A."/>
            <person name="Parks D.H."/>
            <person name="Yamauchi T."/>
            <person name="Tyson G.W."/>
            <person name="Hugenholtz P."/>
        </authorList>
    </citation>
    <scope>NUCLEOTIDE SEQUENCE [LARGE SCALE GENOMIC DNA]</scope>
</reference>
<dbReference type="STRING" id="1499967.U27_03651"/>
<feature type="signal peptide" evidence="1">
    <location>
        <begin position="1"/>
        <end position="25"/>
    </location>
</feature>
<evidence type="ECO:0000256" key="1">
    <source>
        <dbReference type="SAM" id="SignalP"/>
    </source>
</evidence>
<dbReference type="InterPro" id="IPR011467">
    <property type="entry name" value="DUF1573"/>
</dbReference>
<accession>A0A081BWI3</accession>
<dbReference type="AlphaFoldDB" id="A0A081BWI3"/>
<feature type="chain" id="PRO_5001755370" description="DUF1573 domain-containing protein" evidence="1">
    <location>
        <begin position="26"/>
        <end position="69"/>
    </location>
</feature>
<name>A0A081BWI3_VECG1</name>